<evidence type="ECO:0000256" key="4">
    <source>
        <dbReference type="ARBA" id="ARBA00022801"/>
    </source>
</evidence>
<keyword evidence="6" id="KW-1015">Disulfide bond</keyword>
<keyword evidence="5" id="KW-0788">Thiol protease</keyword>
<keyword evidence="4" id="KW-0378">Hydrolase</keyword>
<keyword evidence="2" id="KW-0645">Protease</keyword>
<evidence type="ECO:0000256" key="7">
    <source>
        <dbReference type="ARBA" id="ARBA00023180"/>
    </source>
</evidence>
<keyword evidence="7" id="KW-0325">Glycoprotein</keyword>
<dbReference type="PANTHER" id="PTHR12411">
    <property type="entry name" value="CYSTEINE PROTEASE FAMILY C1-RELATED"/>
    <property type="match status" value="1"/>
</dbReference>
<dbReference type="InterPro" id="IPR013201">
    <property type="entry name" value="Prot_inhib_I29"/>
</dbReference>
<evidence type="ECO:0000313" key="12">
    <source>
        <dbReference type="Proteomes" id="UP001497480"/>
    </source>
</evidence>
<dbReference type="SUPFAM" id="SSF54001">
    <property type="entry name" value="Cysteine proteinases"/>
    <property type="match status" value="1"/>
</dbReference>
<proteinExistence type="inferred from homology"/>
<accession>A0AAV1W6E8</accession>
<dbReference type="Gene3D" id="3.90.70.10">
    <property type="entry name" value="Cysteine proteinases"/>
    <property type="match status" value="1"/>
</dbReference>
<organism evidence="11 12">
    <name type="scientific">Lupinus luteus</name>
    <name type="common">European yellow lupine</name>
    <dbReference type="NCBI Taxonomy" id="3873"/>
    <lineage>
        <taxon>Eukaryota</taxon>
        <taxon>Viridiplantae</taxon>
        <taxon>Streptophyta</taxon>
        <taxon>Embryophyta</taxon>
        <taxon>Tracheophyta</taxon>
        <taxon>Spermatophyta</taxon>
        <taxon>Magnoliopsida</taxon>
        <taxon>eudicotyledons</taxon>
        <taxon>Gunneridae</taxon>
        <taxon>Pentapetalae</taxon>
        <taxon>rosids</taxon>
        <taxon>fabids</taxon>
        <taxon>Fabales</taxon>
        <taxon>Fabaceae</taxon>
        <taxon>Papilionoideae</taxon>
        <taxon>50 kb inversion clade</taxon>
        <taxon>genistoids sensu lato</taxon>
        <taxon>core genistoids</taxon>
        <taxon>Genisteae</taxon>
        <taxon>Lupinus</taxon>
    </lineage>
</organism>
<feature type="chain" id="PRO_5044010426" evidence="8">
    <location>
        <begin position="26"/>
        <end position="335"/>
    </location>
</feature>
<evidence type="ECO:0000256" key="3">
    <source>
        <dbReference type="ARBA" id="ARBA00022729"/>
    </source>
</evidence>
<dbReference type="Pfam" id="PF08246">
    <property type="entry name" value="Inhibitor_I29"/>
    <property type="match status" value="1"/>
</dbReference>
<dbReference type="GO" id="GO:0008234">
    <property type="term" value="F:cysteine-type peptidase activity"/>
    <property type="evidence" value="ECO:0007669"/>
    <property type="project" value="UniProtKB-KW"/>
</dbReference>
<dbReference type="EMBL" id="CAXHTB010000004">
    <property type="protein sequence ID" value="CAL0304851.1"/>
    <property type="molecule type" value="Genomic_DNA"/>
</dbReference>
<reference evidence="11 12" key="1">
    <citation type="submission" date="2024-03" db="EMBL/GenBank/DDBJ databases">
        <authorList>
            <person name="Martinez-Hernandez J."/>
        </authorList>
    </citation>
    <scope>NUCLEOTIDE SEQUENCE [LARGE SCALE GENOMIC DNA]</scope>
</reference>
<dbReference type="GO" id="GO:0006508">
    <property type="term" value="P:proteolysis"/>
    <property type="evidence" value="ECO:0007669"/>
    <property type="project" value="UniProtKB-KW"/>
</dbReference>
<gene>
    <name evidence="11" type="ORF">LLUT_LOCUS5911</name>
</gene>
<evidence type="ECO:0000256" key="2">
    <source>
        <dbReference type="ARBA" id="ARBA00022670"/>
    </source>
</evidence>
<name>A0AAV1W6E8_LUPLU</name>
<evidence type="ECO:0000256" key="5">
    <source>
        <dbReference type="ARBA" id="ARBA00022807"/>
    </source>
</evidence>
<dbReference type="InterPro" id="IPR000668">
    <property type="entry name" value="Peptidase_C1A_C"/>
</dbReference>
<evidence type="ECO:0000256" key="1">
    <source>
        <dbReference type="ARBA" id="ARBA00008455"/>
    </source>
</evidence>
<evidence type="ECO:0000259" key="10">
    <source>
        <dbReference type="SMART" id="SM00848"/>
    </source>
</evidence>
<dbReference type="Proteomes" id="UP001497480">
    <property type="component" value="Unassembled WGS sequence"/>
</dbReference>
<dbReference type="CDD" id="cd02248">
    <property type="entry name" value="Peptidase_C1A"/>
    <property type="match status" value="1"/>
</dbReference>
<dbReference type="PROSITE" id="PS00640">
    <property type="entry name" value="THIOL_PROTEASE_ASN"/>
    <property type="match status" value="1"/>
</dbReference>
<dbReference type="SMART" id="SM00848">
    <property type="entry name" value="Inhibitor_I29"/>
    <property type="match status" value="1"/>
</dbReference>
<evidence type="ECO:0000256" key="8">
    <source>
        <dbReference type="SAM" id="SignalP"/>
    </source>
</evidence>
<keyword evidence="12" id="KW-1185">Reference proteome</keyword>
<feature type="signal peptide" evidence="8">
    <location>
        <begin position="1"/>
        <end position="25"/>
    </location>
</feature>
<dbReference type="SMART" id="SM00645">
    <property type="entry name" value="Pept_C1"/>
    <property type="match status" value="1"/>
</dbReference>
<keyword evidence="3 8" id="KW-0732">Signal</keyword>
<dbReference type="InterPro" id="IPR038765">
    <property type="entry name" value="Papain-like_cys_pep_sf"/>
</dbReference>
<dbReference type="InterPro" id="IPR013128">
    <property type="entry name" value="Peptidase_C1A"/>
</dbReference>
<protein>
    <submittedName>
        <fullName evidence="11">Uncharacterized protein</fullName>
    </submittedName>
</protein>
<dbReference type="InterPro" id="IPR039417">
    <property type="entry name" value="Peptidase_C1A_papain-like"/>
</dbReference>
<evidence type="ECO:0000313" key="11">
    <source>
        <dbReference type="EMBL" id="CAL0304851.1"/>
    </source>
</evidence>
<feature type="domain" description="Peptidase C1A papain C-terminal" evidence="9">
    <location>
        <begin position="125"/>
        <end position="335"/>
    </location>
</feature>
<dbReference type="PRINTS" id="PR00705">
    <property type="entry name" value="PAPAIN"/>
</dbReference>
<dbReference type="Pfam" id="PF00112">
    <property type="entry name" value="Peptidase_C1"/>
    <property type="match status" value="1"/>
</dbReference>
<evidence type="ECO:0000256" key="6">
    <source>
        <dbReference type="ARBA" id="ARBA00023157"/>
    </source>
</evidence>
<dbReference type="InterPro" id="IPR025661">
    <property type="entry name" value="Pept_asp_AS"/>
</dbReference>
<dbReference type="AlphaFoldDB" id="A0AAV1W6E8"/>
<comment type="similarity">
    <text evidence="1">Belongs to the peptidase C1 family.</text>
</comment>
<evidence type="ECO:0000259" key="9">
    <source>
        <dbReference type="SMART" id="SM00645"/>
    </source>
</evidence>
<feature type="domain" description="Cathepsin propeptide inhibitor" evidence="10">
    <location>
        <begin position="37"/>
        <end position="94"/>
    </location>
</feature>
<sequence length="335" mass="37614">MTIAIALRQLIFCVIICLSSYSVMSANFHEYNISTIHEQWMYQYQRSYANDAEKEKRLKMFEEKFYYIKEFNNFANKSYKLGLNKFSDLTMDEVIASYTGIKAGLNDSGQISFSSNIVPARIIHLPVQVDWRLEAAVNNVRWQGPCGVSWAFAGLDAVESFIKIKTGNRVSLSVQNLVDCAATGCKGGHVIDTYKYIIKANGIADEASYPYKEADGTCQHAKNLSTQIKGYKTVPPNDEKQLRVAVLDQPVAAHIAVSAEFIAYKKGIFEGPCGTDLVHAVTIVGYGVDEDGKEYWLIKNSWGEKWGEDGYMRLLRGVKDKRGLCGIAMWPTYPE</sequence>
<dbReference type="FunFam" id="3.90.70.10:FF:000067">
    <property type="entry name" value="Senescence-specific cysteine protease"/>
    <property type="match status" value="1"/>
</dbReference>
<comment type="caution">
    <text evidence="11">The sequence shown here is derived from an EMBL/GenBank/DDBJ whole genome shotgun (WGS) entry which is preliminary data.</text>
</comment>